<organism evidence="2 3">
    <name type="scientific">Hyalangium rubrum</name>
    <dbReference type="NCBI Taxonomy" id="3103134"/>
    <lineage>
        <taxon>Bacteria</taxon>
        <taxon>Pseudomonadati</taxon>
        <taxon>Myxococcota</taxon>
        <taxon>Myxococcia</taxon>
        <taxon>Myxococcales</taxon>
        <taxon>Cystobacterineae</taxon>
        <taxon>Archangiaceae</taxon>
        <taxon>Hyalangium</taxon>
    </lineage>
</organism>
<keyword evidence="1" id="KW-0732">Signal</keyword>
<sequence>MLKPAYLLPLALLLLTACPSDGDDDTPDAGGELPPDLCNNPAEALSMPECELVLGQEVERFISAPNDQDWYSVRIPANANARTLVRVTAGYRVPSTAVNLAVGVLRENETALARQVDQHGQGAPRPVEIILPFSEPNARLLLLLGDEPALISRPNFDARAPYFVKVDVLENPDANEPNDTPEQATALTLAPQNGVEVATQSGFLSTGGDVDRFSFTVPAGKIAYVRLSAPELTPPSAYRLSYVLVRPDGTAEDEGVVANTRLAVDLATARKVRSAGPWTVLVRGYRPPNETGTIPGDLRLQYQLEVRVMDEQDAQDTNNDNNSYERPVVRTIGGAPGATTSFTGRLGSVPDTDWYGVDVPVFDKPSVLYYRLVPGTGGGRFPPLPGLVDRQVNVLTQVSAGTVEDSRVACATNAQVCPKGYGEVPAARSLVESFCGGTVPLCLQSAREEDSNFPNLRNFEGAIPVPAHGATARYLFGVQDTGNNWADDRDYVLQVTWLADQDDADRAPTGTEQPTPLTFANDTNGTTFPVPPGNATALNGVLTHGFGRLQADDRTTGRGVRGPRDYDAVPSDVDSYLLSIEGSQPAPQDRAWALQWTVQHLPDGGMPHGLALDLTFCDGDRMDSGVCTPVSTGSRNSPLTLAYRGEPLRAWHTPSGTLSGLQPLYSRQVVGNSTVFTVQPYACSCLEPRFVRGGTVRVDVSATERESYERVNYSVRTAYTAYPQSYATDGGMRMCPAPQQDGGTALPDGGTSPTTWAPGCRFTVQP</sequence>
<dbReference type="Gene3D" id="2.60.120.380">
    <property type="match status" value="1"/>
</dbReference>
<reference evidence="2 3" key="1">
    <citation type="submission" date="2023-12" db="EMBL/GenBank/DDBJ databases">
        <title>the genome sequence of Hyalangium sp. s54d21.</title>
        <authorList>
            <person name="Zhang X."/>
        </authorList>
    </citation>
    <scope>NUCLEOTIDE SEQUENCE [LARGE SCALE GENOMIC DNA]</scope>
    <source>
        <strain evidence="3">s54d21</strain>
    </source>
</reference>
<proteinExistence type="predicted"/>
<evidence type="ECO:0000313" key="3">
    <source>
        <dbReference type="Proteomes" id="UP001291309"/>
    </source>
</evidence>
<dbReference type="EMBL" id="JAXIVS010000003">
    <property type="protein sequence ID" value="MDY7226531.1"/>
    <property type="molecule type" value="Genomic_DNA"/>
</dbReference>
<comment type="caution">
    <text evidence="2">The sequence shown here is derived from an EMBL/GenBank/DDBJ whole genome shotgun (WGS) entry which is preliminary data.</text>
</comment>
<feature type="chain" id="PRO_5045292947" evidence="1">
    <location>
        <begin position="23"/>
        <end position="766"/>
    </location>
</feature>
<name>A0ABU5GZS0_9BACT</name>
<accession>A0ABU5GZS0</accession>
<feature type="signal peptide" evidence="1">
    <location>
        <begin position="1"/>
        <end position="22"/>
    </location>
</feature>
<evidence type="ECO:0000313" key="2">
    <source>
        <dbReference type="EMBL" id="MDY7226531.1"/>
    </source>
</evidence>
<dbReference type="RefSeq" id="WP_321545262.1">
    <property type="nucleotide sequence ID" value="NZ_JAXIVS010000003.1"/>
</dbReference>
<gene>
    <name evidence="2" type="ORF">SYV04_09045</name>
</gene>
<dbReference type="PROSITE" id="PS51257">
    <property type="entry name" value="PROKAR_LIPOPROTEIN"/>
    <property type="match status" value="1"/>
</dbReference>
<evidence type="ECO:0000256" key="1">
    <source>
        <dbReference type="SAM" id="SignalP"/>
    </source>
</evidence>
<protein>
    <submittedName>
        <fullName evidence="2">Cell-cell cohesion protein MtsF</fullName>
    </submittedName>
</protein>
<dbReference type="Proteomes" id="UP001291309">
    <property type="component" value="Unassembled WGS sequence"/>
</dbReference>
<keyword evidence="3" id="KW-1185">Reference proteome</keyword>